<proteinExistence type="predicted"/>
<dbReference type="EMBL" id="JAPFFJ010000019">
    <property type="protein sequence ID" value="KAJ6400867.1"/>
    <property type="molecule type" value="Genomic_DNA"/>
</dbReference>
<comment type="caution">
    <text evidence="2">The sequence shown here is derived from an EMBL/GenBank/DDBJ whole genome shotgun (WGS) entry which is preliminary data.</text>
</comment>
<feature type="compositionally biased region" description="Basic residues" evidence="1">
    <location>
        <begin position="31"/>
        <end position="41"/>
    </location>
</feature>
<feature type="region of interest" description="Disordered" evidence="1">
    <location>
        <begin position="1"/>
        <end position="50"/>
    </location>
</feature>
<dbReference type="AlphaFoldDB" id="A0AAD6NPM9"/>
<reference evidence="2 3" key="1">
    <citation type="journal article" date="2023" name="Int. J. Mol. Sci.">
        <title>De Novo Assembly and Annotation of 11 Diverse Shrub Willow (Salix) Genomes Reveals Novel Gene Organization in Sex-Linked Regions.</title>
        <authorList>
            <person name="Hyden B."/>
            <person name="Feng K."/>
            <person name="Yates T.B."/>
            <person name="Jawdy S."/>
            <person name="Cereghino C."/>
            <person name="Smart L.B."/>
            <person name="Muchero W."/>
        </authorList>
    </citation>
    <scope>NUCLEOTIDE SEQUENCE [LARGE SCALE GENOMIC DNA]</scope>
    <source>
        <tissue evidence="2">Shoot tip</tissue>
    </source>
</reference>
<feature type="compositionally biased region" description="Acidic residues" evidence="1">
    <location>
        <begin position="1"/>
        <end position="12"/>
    </location>
</feature>
<name>A0AAD6NPM9_9ROSI</name>
<evidence type="ECO:0000313" key="3">
    <source>
        <dbReference type="Proteomes" id="UP001162972"/>
    </source>
</evidence>
<dbReference type="Proteomes" id="UP001162972">
    <property type="component" value="Chromosome 14"/>
</dbReference>
<evidence type="ECO:0000313" key="2">
    <source>
        <dbReference type="EMBL" id="KAJ6400867.1"/>
    </source>
</evidence>
<protein>
    <submittedName>
        <fullName evidence="2">Uncharacterized protein</fullName>
    </submittedName>
</protein>
<organism evidence="2 3">
    <name type="scientific">Salix udensis</name>
    <dbReference type="NCBI Taxonomy" id="889485"/>
    <lineage>
        <taxon>Eukaryota</taxon>
        <taxon>Viridiplantae</taxon>
        <taxon>Streptophyta</taxon>
        <taxon>Embryophyta</taxon>
        <taxon>Tracheophyta</taxon>
        <taxon>Spermatophyta</taxon>
        <taxon>Magnoliopsida</taxon>
        <taxon>eudicotyledons</taxon>
        <taxon>Gunneridae</taxon>
        <taxon>Pentapetalae</taxon>
        <taxon>rosids</taxon>
        <taxon>fabids</taxon>
        <taxon>Malpighiales</taxon>
        <taxon>Salicaceae</taxon>
        <taxon>Saliceae</taxon>
        <taxon>Salix</taxon>
    </lineage>
</organism>
<accession>A0AAD6NPM9</accession>
<gene>
    <name evidence="2" type="ORF">OIU84_016318</name>
</gene>
<evidence type="ECO:0000256" key="1">
    <source>
        <dbReference type="SAM" id="MobiDB-lite"/>
    </source>
</evidence>
<feature type="region of interest" description="Disordered" evidence="1">
    <location>
        <begin position="104"/>
        <end position="139"/>
    </location>
</feature>
<sequence length="204" mass="23423">MKEDRVSEDEDNVAGAKSLGFKGANYEKNKNKNKNRGNKRGNKIDNPRLQEFLQVMQPQVKSLLWENDSIVVPTTDLNSGIGKKEVKQRKKIWITSGVKKEWSDYESKNSGSNDEDADNEDEEDDNYGKDEEIDSSNESLQREDIAQAGGFEDTPMEIQEHGIVFFFYHDTICYICLFFRCCLQAYLLELSIAVSLGWQFNLEI</sequence>
<feature type="compositionally biased region" description="Acidic residues" evidence="1">
    <location>
        <begin position="113"/>
        <end position="135"/>
    </location>
</feature>
<keyword evidence="3" id="KW-1185">Reference proteome</keyword>